<accession>A0AAD5IZ31</accession>
<dbReference type="GO" id="GO:0008270">
    <property type="term" value="F:zinc ion binding"/>
    <property type="evidence" value="ECO:0007669"/>
    <property type="project" value="UniProtKB-KW"/>
</dbReference>
<dbReference type="EMBL" id="JAJSOW010000101">
    <property type="protein sequence ID" value="KAI9181350.1"/>
    <property type="molecule type" value="Genomic_DNA"/>
</dbReference>
<comment type="caution">
    <text evidence="3">The sequence shown here is derived from an EMBL/GenBank/DDBJ whole genome shotgun (WGS) entry which is preliminary data.</text>
</comment>
<sequence>MLRVRVAILVDKPLRRFLRVDVLGDGEETIMLIQYERLPNFCFRCGLLGHMLWECPENDKQGPLIDQELTYGNWDMDESRWSSQESYAVELGW</sequence>
<dbReference type="GO" id="GO:0003676">
    <property type="term" value="F:nucleic acid binding"/>
    <property type="evidence" value="ECO:0007669"/>
    <property type="project" value="InterPro"/>
</dbReference>
<dbReference type="PROSITE" id="PS50158">
    <property type="entry name" value="ZF_CCHC"/>
    <property type="match status" value="1"/>
</dbReference>
<gene>
    <name evidence="3" type="ORF">LWI28_014146</name>
</gene>
<dbReference type="InterPro" id="IPR001878">
    <property type="entry name" value="Znf_CCHC"/>
</dbReference>
<feature type="domain" description="CCHC-type" evidence="2">
    <location>
        <begin position="42"/>
        <end position="57"/>
    </location>
</feature>
<evidence type="ECO:0000313" key="3">
    <source>
        <dbReference type="EMBL" id="KAI9181350.1"/>
    </source>
</evidence>
<dbReference type="Proteomes" id="UP001064489">
    <property type="component" value="Chromosome 4"/>
</dbReference>
<protein>
    <recommendedName>
        <fullName evidence="2">CCHC-type domain-containing protein</fullName>
    </recommendedName>
</protein>
<keyword evidence="1" id="KW-0863">Zinc-finger</keyword>
<proteinExistence type="predicted"/>
<dbReference type="InterPro" id="IPR025836">
    <property type="entry name" value="Zn_knuckle_CX2CX4HX4C"/>
</dbReference>
<evidence type="ECO:0000256" key="1">
    <source>
        <dbReference type="PROSITE-ProRule" id="PRU00047"/>
    </source>
</evidence>
<keyword evidence="1" id="KW-0862">Zinc</keyword>
<reference evidence="3" key="1">
    <citation type="journal article" date="2022" name="Plant J.">
        <title>Strategies of tolerance reflected in two North American maple genomes.</title>
        <authorList>
            <person name="McEvoy S.L."/>
            <person name="Sezen U.U."/>
            <person name="Trouern-Trend A."/>
            <person name="McMahon S.M."/>
            <person name="Schaberg P.G."/>
            <person name="Yang J."/>
            <person name="Wegrzyn J.L."/>
            <person name="Swenson N.G."/>
        </authorList>
    </citation>
    <scope>NUCLEOTIDE SEQUENCE</scope>
    <source>
        <strain evidence="3">91603</strain>
    </source>
</reference>
<evidence type="ECO:0000313" key="4">
    <source>
        <dbReference type="Proteomes" id="UP001064489"/>
    </source>
</evidence>
<keyword evidence="4" id="KW-1185">Reference proteome</keyword>
<reference evidence="3" key="2">
    <citation type="submission" date="2023-02" db="EMBL/GenBank/DDBJ databases">
        <authorList>
            <person name="Swenson N.G."/>
            <person name="Wegrzyn J.L."/>
            <person name="Mcevoy S.L."/>
        </authorList>
    </citation>
    <scope>NUCLEOTIDE SEQUENCE</scope>
    <source>
        <strain evidence="3">91603</strain>
        <tissue evidence="3">Leaf</tissue>
    </source>
</reference>
<dbReference type="AlphaFoldDB" id="A0AAD5IZ31"/>
<dbReference type="SUPFAM" id="SSF57756">
    <property type="entry name" value="Retrovirus zinc finger-like domains"/>
    <property type="match status" value="1"/>
</dbReference>
<dbReference type="InterPro" id="IPR036875">
    <property type="entry name" value="Znf_CCHC_sf"/>
</dbReference>
<name>A0AAD5IZ31_ACENE</name>
<organism evidence="3 4">
    <name type="scientific">Acer negundo</name>
    <name type="common">Box elder</name>
    <dbReference type="NCBI Taxonomy" id="4023"/>
    <lineage>
        <taxon>Eukaryota</taxon>
        <taxon>Viridiplantae</taxon>
        <taxon>Streptophyta</taxon>
        <taxon>Embryophyta</taxon>
        <taxon>Tracheophyta</taxon>
        <taxon>Spermatophyta</taxon>
        <taxon>Magnoliopsida</taxon>
        <taxon>eudicotyledons</taxon>
        <taxon>Gunneridae</taxon>
        <taxon>Pentapetalae</taxon>
        <taxon>rosids</taxon>
        <taxon>malvids</taxon>
        <taxon>Sapindales</taxon>
        <taxon>Sapindaceae</taxon>
        <taxon>Hippocastanoideae</taxon>
        <taxon>Acereae</taxon>
        <taxon>Acer</taxon>
    </lineage>
</organism>
<keyword evidence="1" id="KW-0479">Metal-binding</keyword>
<evidence type="ECO:0000259" key="2">
    <source>
        <dbReference type="PROSITE" id="PS50158"/>
    </source>
</evidence>
<dbReference type="Pfam" id="PF14392">
    <property type="entry name" value="zf-CCHC_4"/>
    <property type="match status" value="1"/>
</dbReference>